<reference evidence="7" key="1">
    <citation type="journal article" date="2016" name="Genome Announc.">
        <title>Draft genome sequences of fungus Aspergillus calidoustus.</title>
        <authorList>
            <person name="Horn F."/>
            <person name="Linde J."/>
            <person name="Mattern D.J."/>
            <person name="Walther G."/>
            <person name="Guthke R."/>
            <person name="Scherlach K."/>
            <person name="Martin K."/>
            <person name="Brakhage A.A."/>
            <person name="Petzke L."/>
            <person name="Valiante V."/>
        </authorList>
    </citation>
    <scope>NUCLEOTIDE SEQUENCE [LARGE SCALE GENOMIC DNA]</scope>
    <source>
        <strain evidence="7">SF006504</strain>
    </source>
</reference>
<dbReference type="PANTHER" id="PTHR43788">
    <property type="entry name" value="DNA2/NAM7 HELICASE FAMILY MEMBER"/>
    <property type="match status" value="1"/>
</dbReference>
<dbReference type="InterPro" id="IPR047187">
    <property type="entry name" value="SF1_C_Upf1"/>
</dbReference>
<evidence type="ECO:0000313" key="6">
    <source>
        <dbReference type="EMBL" id="CEN60044.1"/>
    </source>
</evidence>
<evidence type="ECO:0000256" key="4">
    <source>
        <dbReference type="ARBA" id="ARBA00022840"/>
    </source>
</evidence>
<dbReference type="InterPro" id="IPR050534">
    <property type="entry name" value="Coronavir_polyprotein_1ab"/>
</dbReference>
<dbReference type="Pfam" id="PF13087">
    <property type="entry name" value="AAA_12"/>
    <property type="match status" value="1"/>
</dbReference>
<dbReference type="EMBL" id="CDMC01000002">
    <property type="protein sequence ID" value="CEN60044.1"/>
    <property type="molecule type" value="Genomic_DNA"/>
</dbReference>
<protein>
    <recommendedName>
        <fullName evidence="5">DNA2/NAM7 helicase-like C-terminal domain-containing protein</fullName>
    </recommendedName>
</protein>
<feature type="domain" description="DNA2/NAM7 helicase-like C-terminal" evidence="5">
    <location>
        <begin position="2"/>
        <end position="172"/>
    </location>
</feature>
<dbReference type="Gene3D" id="3.40.50.300">
    <property type="entry name" value="P-loop containing nucleotide triphosphate hydrolases"/>
    <property type="match status" value="1"/>
</dbReference>
<accession>A0A0U5HFE8</accession>
<gene>
    <name evidence="6" type="ORF">ASPCAL02485</name>
</gene>
<dbReference type="OrthoDB" id="2423195at2759"/>
<keyword evidence="7" id="KW-1185">Reference proteome</keyword>
<evidence type="ECO:0000256" key="3">
    <source>
        <dbReference type="ARBA" id="ARBA00022806"/>
    </source>
</evidence>
<evidence type="ECO:0000313" key="7">
    <source>
        <dbReference type="Proteomes" id="UP000054771"/>
    </source>
</evidence>
<dbReference type="GO" id="GO:0043139">
    <property type="term" value="F:5'-3' DNA helicase activity"/>
    <property type="evidence" value="ECO:0007669"/>
    <property type="project" value="TreeGrafter"/>
</dbReference>
<proteinExistence type="predicted"/>
<dbReference type="InterPro" id="IPR041679">
    <property type="entry name" value="DNA2/NAM7-like_C"/>
</dbReference>
<dbReference type="PANTHER" id="PTHR43788:SF8">
    <property type="entry name" value="DNA-BINDING PROTEIN SMUBP-2"/>
    <property type="match status" value="1"/>
</dbReference>
<keyword evidence="4" id="KW-0067">ATP-binding</keyword>
<evidence type="ECO:0000256" key="2">
    <source>
        <dbReference type="ARBA" id="ARBA00022801"/>
    </source>
</evidence>
<dbReference type="SUPFAM" id="SSF52540">
    <property type="entry name" value="P-loop containing nucleoside triphosphate hydrolases"/>
    <property type="match status" value="1"/>
</dbReference>
<evidence type="ECO:0000259" key="5">
    <source>
        <dbReference type="Pfam" id="PF13087"/>
    </source>
</evidence>
<evidence type="ECO:0000256" key="1">
    <source>
        <dbReference type="ARBA" id="ARBA00022741"/>
    </source>
</evidence>
<dbReference type="GO" id="GO:0016787">
    <property type="term" value="F:hydrolase activity"/>
    <property type="evidence" value="ECO:0007669"/>
    <property type="project" value="UniProtKB-KW"/>
</dbReference>
<dbReference type="CDD" id="cd18808">
    <property type="entry name" value="SF1_C_Upf1"/>
    <property type="match status" value="1"/>
</dbReference>
<keyword evidence="3" id="KW-0347">Helicase</keyword>
<dbReference type="InterPro" id="IPR027417">
    <property type="entry name" value="P-loop_NTPase"/>
</dbReference>
<sequence length="210" mass="23394">MTSHVFYNGTVQSSAPDSTAEIDRMLRRDGLSVPTEDGKSYWIHSAIGFLDVGQRATDSTSSKSIYNTHEALIALVLAYQLWQGGIRAPDIMILSPYRGQVQTIMRYLAAPRFADIRTCRVRTVDESQGSESKVVIVTFARNTGFLPTFIHTTQRVNVMTSRAQQAVFFVGDWAWVTKKLPGTRGNKLLEAMSFYQTASGNGSQFRIRAS</sequence>
<keyword evidence="2" id="KW-0378">Hydrolase</keyword>
<dbReference type="GO" id="GO:0005524">
    <property type="term" value="F:ATP binding"/>
    <property type="evidence" value="ECO:0007669"/>
    <property type="project" value="UniProtKB-KW"/>
</dbReference>
<dbReference type="STRING" id="454130.A0A0U5HFE8"/>
<dbReference type="Proteomes" id="UP000054771">
    <property type="component" value="Unassembled WGS sequence"/>
</dbReference>
<keyword evidence="1" id="KW-0547">Nucleotide-binding</keyword>
<dbReference type="AlphaFoldDB" id="A0A0U5HFE8"/>
<organism evidence="6 7">
    <name type="scientific">Aspergillus calidoustus</name>
    <dbReference type="NCBI Taxonomy" id="454130"/>
    <lineage>
        <taxon>Eukaryota</taxon>
        <taxon>Fungi</taxon>
        <taxon>Dikarya</taxon>
        <taxon>Ascomycota</taxon>
        <taxon>Pezizomycotina</taxon>
        <taxon>Eurotiomycetes</taxon>
        <taxon>Eurotiomycetidae</taxon>
        <taxon>Eurotiales</taxon>
        <taxon>Aspergillaceae</taxon>
        <taxon>Aspergillus</taxon>
        <taxon>Aspergillus subgen. Nidulantes</taxon>
    </lineage>
</organism>
<name>A0A0U5HFE8_ASPCI</name>